<proteinExistence type="inferred from homology"/>
<comment type="similarity">
    <text evidence="1">Belongs to the 'GDSL' lipolytic enzyme family. Platelet-activating factor acetylhydrolase IB beta/gamma subunits subfamily.</text>
</comment>
<comment type="caution">
    <text evidence="3">The sequence shown here is derived from an EMBL/GenBank/DDBJ whole genome shotgun (WGS) entry which is preliminary data.</text>
</comment>
<dbReference type="PANTHER" id="PTHR11852">
    <property type="entry name" value="PLATELET-ACTIVATING FACTOR ACETYLHYDROLASE"/>
    <property type="match status" value="1"/>
</dbReference>
<dbReference type="EMBL" id="LNIX01000002">
    <property type="protein sequence ID" value="OXA61112.1"/>
    <property type="molecule type" value="Genomic_DNA"/>
</dbReference>
<protein>
    <submittedName>
        <fullName evidence="3">Platelet-activating factor acetylhydrolase IB subunit gamma</fullName>
    </submittedName>
</protein>
<sequence length="228" mass="25751">MSGNHSPDVPTINEDLFGDGRWMSVHKRFVADTHEKEGTEVVFTGDSLIAYLQYTPMWDTHFSPMHALNFGIGGERTEHVLWRCMNGEMDNIKPKAVVLLIGTNNHGCTPEQISEGIMSIVDIIRSKQKEAEILVLSLLPRGEKPNSLRDRNKQVNDIVKDKVVGKYKTQLINIDPGFVQPNGFISHHDMWDYLHLSKSGYMKSFEPVHEILLQILADSEIGVTTVKV</sequence>
<dbReference type="PANTHER" id="PTHR11852:SF0">
    <property type="entry name" value="PLATELET-ACTIVATING FACTOR ACETYLHYDROLASE IB SUBUNIT BETA HOMOLOG"/>
    <property type="match status" value="1"/>
</dbReference>
<evidence type="ECO:0000256" key="1">
    <source>
        <dbReference type="ARBA" id="ARBA00038184"/>
    </source>
</evidence>
<dbReference type="OrthoDB" id="505607at2759"/>
<dbReference type="Pfam" id="PF13472">
    <property type="entry name" value="Lipase_GDSL_2"/>
    <property type="match status" value="1"/>
</dbReference>
<accession>A0A226EU39</accession>
<reference evidence="3 4" key="1">
    <citation type="submission" date="2015-12" db="EMBL/GenBank/DDBJ databases">
        <title>The genome of Folsomia candida.</title>
        <authorList>
            <person name="Faddeeva A."/>
            <person name="Derks M.F."/>
            <person name="Anvar Y."/>
            <person name="Smit S."/>
            <person name="Van Straalen N."/>
            <person name="Roelofs D."/>
        </authorList>
    </citation>
    <scope>NUCLEOTIDE SEQUENCE [LARGE SCALE GENOMIC DNA]</scope>
    <source>
        <strain evidence="3 4">VU population</strain>
        <tissue evidence="3">Whole body</tissue>
    </source>
</reference>
<evidence type="ECO:0000313" key="3">
    <source>
        <dbReference type="EMBL" id="OXA61112.1"/>
    </source>
</evidence>
<dbReference type="STRING" id="158441.A0A226EU39"/>
<dbReference type="InterPro" id="IPR013830">
    <property type="entry name" value="SGNH_hydro"/>
</dbReference>
<dbReference type="InterPro" id="IPR036514">
    <property type="entry name" value="SGNH_hydro_sf"/>
</dbReference>
<dbReference type="CDD" id="cd01820">
    <property type="entry name" value="PAF_acetylesterase_like"/>
    <property type="match status" value="1"/>
</dbReference>
<evidence type="ECO:0000259" key="2">
    <source>
        <dbReference type="Pfam" id="PF13472"/>
    </source>
</evidence>
<dbReference type="OMA" id="QTQNVLW"/>
<evidence type="ECO:0000313" key="4">
    <source>
        <dbReference type="Proteomes" id="UP000198287"/>
    </source>
</evidence>
<gene>
    <name evidence="3" type="ORF">Fcan01_05285</name>
</gene>
<keyword evidence="3" id="KW-0378">Hydrolase</keyword>
<dbReference type="SUPFAM" id="SSF52266">
    <property type="entry name" value="SGNH hydrolase"/>
    <property type="match status" value="1"/>
</dbReference>
<keyword evidence="4" id="KW-1185">Reference proteome</keyword>
<dbReference type="Proteomes" id="UP000198287">
    <property type="component" value="Unassembled WGS sequence"/>
</dbReference>
<feature type="domain" description="SGNH hydrolase-type esterase" evidence="2">
    <location>
        <begin position="57"/>
        <end position="201"/>
    </location>
</feature>
<dbReference type="Gene3D" id="3.40.50.1110">
    <property type="entry name" value="SGNH hydrolase"/>
    <property type="match status" value="1"/>
</dbReference>
<name>A0A226EU39_FOLCA</name>
<dbReference type="GO" id="GO:0016787">
    <property type="term" value="F:hydrolase activity"/>
    <property type="evidence" value="ECO:0007669"/>
    <property type="project" value="UniProtKB-KW"/>
</dbReference>
<dbReference type="AlphaFoldDB" id="A0A226EU39"/>
<organism evidence="3 4">
    <name type="scientific">Folsomia candida</name>
    <name type="common">Springtail</name>
    <dbReference type="NCBI Taxonomy" id="158441"/>
    <lineage>
        <taxon>Eukaryota</taxon>
        <taxon>Metazoa</taxon>
        <taxon>Ecdysozoa</taxon>
        <taxon>Arthropoda</taxon>
        <taxon>Hexapoda</taxon>
        <taxon>Collembola</taxon>
        <taxon>Entomobryomorpha</taxon>
        <taxon>Isotomoidea</taxon>
        <taxon>Isotomidae</taxon>
        <taxon>Proisotominae</taxon>
        <taxon>Folsomia</taxon>
    </lineage>
</organism>